<dbReference type="EMBL" id="JAIWYP010000005">
    <property type="protein sequence ID" value="KAH3816661.1"/>
    <property type="molecule type" value="Genomic_DNA"/>
</dbReference>
<name>A0A9D4GFY9_DREPO</name>
<organism evidence="1 2">
    <name type="scientific">Dreissena polymorpha</name>
    <name type="common">Zebra mussel</name>
    <name type="synonym">Mytilus polymorpha</name>
    <dbReference type="NCBI Taxonomy" id="45954"/>
    <lineage>
        <taxon>Eukaryota</taxon>
        <taxon>Metazoa</taxon>
        <taxon>Spiralia</taxon>
        <taxon>Lophotrochozoa</taxon>
        <taxon>Mollusca</taxon>
        <taxon>Bivalvia</taxon>
        <taxon>Autobranchia</taxon>
        <taxon>Heteroconchia</taxon>
        <taxon>Euheterodonta</taxon>
        <taxon>Imparidentia</taxon>
        <taxon>Neoheterodontei</taxon>
        <taxon>Myida</taxon>
        <taxon>Dreissenoidea</taxon>
        <taxon>Dreissenidae</taxon>
        <taxon>Dreissena</taxon>
    </lineage>
</organism>
<accession>A0A9D4GFY9</accession>
<proteinExistence type="predicted"/>
<gene>
    <name evidence="1" type="ORF">DPMN_118181</name>
</gene>
<dbReference type="AlphaFoldDB" id="A0A9D4GFY9"/>
<evidence type="ECO:0000313" key="2">
    <source>
        <dbReference type="Proteomes" id="UP000828390"/>
    </source>
</evidence>
<reference evidence="1" key="1">
    <citation type="journal article" date="2019" name="bioRxiv">
        <title>The Genome of the Zebra Mussel, Dreissena polymorpha: A Resource for Invasive Species Research.</title>
        <authorList>
            <person name="McCartney M.A."/>
            <person name="Auch B."/>
            <person name="Kono T."/>
            <person name="Mallez S."/>
            <person name="Zhang Y."/>
            <person name="Obille A."/>
            <person name="Becker A."/>
            <person name="Abrahante J.E."/>
            <person name="Garbe J."/>
            <person name="Badalamenti J.P."/>
            <person name="Herman A."/>
            <person name="Mangelson H."/>
            <person name="Liachko I."/>
            <person name="Sullivan S."/>
            <person name="Sone E.D."/>
            <person name="Koren S."/>
            <person name="Silverstein K.A.T."/>
            <person name="Beckman K.B."/>
            <person name="Gohl D.M."/>
        </authorList>
    </citation>
    <scope>NUCLEOTIDE SEQUENCE</scope>
    <source>
        <strain evidence="1">Duluth1</strain>
        <tissue evidence="1">Whole animal</tissue>
    </source>
</reference>
<sequence length="130" mass="15189">MNLKIEKSSVTDVNFEECLSDEVHIQLLRLHLRWERTGFQQDESLVGTLTELLHHEETNAQSVAKHANTFHFLDDDFFGPSKKFIQFICPTKHTLPQTKLLLKPYTDKSPAPWRPCQQSRTIFKLIQDII</sequence>
<protein>
    <submittedName>
        <fullName evidence="1">Uncharacterized protein</fullName>
    </submittedName>
</protein>
<dbReference type="Proteomes" id="UP000828390">
    <property type="component" value="Unassembled WGS sequence"/>
</dbReference>
<reference evidence="1" key="2">
    <citation type="submission" date="2020-11" db="EMBL/GenBank/DDBJ databases">
        <authorList>
            <person name="McCartney M.A."/>
            <person name="Auch B."/>
            <person name="Kono T."/>
            <person name="Mallez S."/>
            <person name="Becker A."/>
            <person name="Gohl D.M."/>
            <person name="Silverstein K.A.T."/>
            <person name="Koren S."/>
            <person name="Bechman K.B."/>
            <person name="Herman A."/>
            <person name="Abrahante J.E."/>
            <person name="Garbe J."/>
        </authorList>
    </citation>
    <scope>NUCLEOTIDE SEQUENCE</scope>
    <source>
        <strain evidence="1">Duluth1</strain>
        <tissue evidence="1">Whole animal</tissue>
    </source>
</reference>
<keyword evidence="2" id="KW-1185">Reference proteome</keyword>
<evidence type="ECO:0000313" key="1">
    <source>
        <dbReference type="EMBL" id="KAH3816661.1"/>
    </source>
</evidence>
<comment type="caution">
    <text evidence="1">The sequence shown here is derived from an EMBL/GenBank/DDBJ whole genome shotgun (WGS) entry which is preliminary data.</text>
</comment>